<dbReference type="AlphaFoldDB" id="A0AA39GC54"/>
<keyword evidence="2" id="KW-0472">Membrane</keyword>
<proteinExistence type="predicted"/>
<keyword evidence="4" id="KW-1185">Reference proteome</keyword>
<accession>A0AA39GC54</accession>
<name>A0AA39GC54_SARSR</name>
<feature type="transmembrane region" description="Helical" evidence="2">
    <location>
        <begin position="84"/>
        <end position="108"/>
    </location>
</feature>
<comment type="caution">
    <text evidence="3">The sequence shown here is derived from an EMBL/GenBank/DDBJ whole genome shotgun (WGS) entry which is preliminary data.</text>
</comment>
<protein>
    <submittedName>
        <fullName evidence="3">Uncharacterized protein</fullName>
    </submittedName>
</protein>
<evidence type="ECO:0000313" key="4">
    <source>
        <dbReference type="Proteomes" id="UP001175261"/>
    </source>
</evidence>
<gene>
    <name evidence="3" type="ORF">NLU13_8694</name>
</gene>
<feature type="region of interest" description="Disordered" evidence="1">
    <location>
        <begin position="1"/>
        <end position="64"/>
    </location>
</feature>
<organism evidence="3 4">
    <name type="scientific">Sarocladium strictum</name>
    <name type="common">Black bundle disease fungus</name>
    <name type="synonym">Acremonium strictum</name>
    <dbReference type="NCBI Taxonomy" id="5046"/>
    <lineage>
        <taxon>Eukaryota</taxon>
        <taxon>Fungi</taxon>
        <taxon>Dikarya</taxon>
        <taxon>Ascomycota</taxon>
        <taxon>Pezizomycotina</taxon>
        <taxon>Sordariomycetes</taxon>
        <taxon>Hypocreomycetidae</taxon>
        <taxon>Hypocreales</taxon>
        <taxon>Sarocladiaceae</taxon>
        <taxon>Sarocladium</taxon>
    </lineage>
</organism>
<reference evidence="3" key="1">
    <citation type="submission" date="2022-10" db="EMBL/GenBank/DDBJ databases">
        <title>Determination and structural analysis of whole genome sequence of Sarocladium strictum F4-1.</title>
        <authorList>
            <person name="Hu L."/>
            <person name="Jiang Y."/>
        </authorList>
    </citation>
    <scope>NUCLEOTIDE SEQUENCE</scope>
    <source>
        <strain evidence="3">F4-1</strain>
    </source>
</reference>
<evidence type="ECO:0000256" key="1">
    <source>
        <dbReference type="SAM" id="MobiDB-lite"/>
    </source>
</evidence>
<dbReference type="Proteomes" id="UP001175261">
    <property type="component" value="Unassembled WGS sequence"/>
</dbReference>
<feature type="region of interest" description="Disordered" evidence="1">
    <location>
        <begin position="675"/>
        <end position="714"/>
    </location>
</feature>
<keyword evidence="2" id="KW-0812">Transmembrane</keyword>
<evidence type="ECO:0000256" key="2">
    <source>
        <dbReference type="SAM" id="Phobius"/>
    </source>
</evidence>
<keyword evidence="2" id="KW-1133">Transmembrane helix</keyword>
<feature type="compositionally biased region" description="Basic and acidic residues" evidence="1">
    <location>
        <begin position="696"/>
        <end position="705"/>
    </location>
</feature>
<dbReference type="EMBL" id="JAPDFR010000008">
    <property type="protein sequence ID" value="KAK0384608.1"/>
    <property type="molecule type" value="Genomic_DNA"/>
</dbReference>
<sequence length="714" mass="81423">MASNPRQHPEPSPDPWTTSRLRLRSSRADPTPQPPEIPDSTAADAVIPSTEPETAPAADGATPSRSVPRAVWLPFHPRGWCPRLLLLLGGLLLLVTFVLPFVFGFVAYCVRIAGLAIHGPIFVEVHEPLAHLKNMLEAAELFHKRENYTAVAKWESLHPLLCEDWRHQWENHPPSMDWACDHGEHLEGVKERGPELTARLWIARMSMHIGAVVQSWHVQDMVDAGRSWNAAVLEKFLTFEDLLRNVTVDLGAEVEERTSQEYAKWRSYKRKNHQAYDKSRRIEQAFDILKTGEAFEVAHNMSQSADDVEMFLNKGLRPANAWVQEMCHPPAKLSLRDQYRYWKSEFLARRVPEDLFDPLSNDYPLCRGRLTTIIDEAQELATTFRGHADAILDAIARIEALRCGLRGVRRLYTPDGYFPECTKRCGHEHNVSILSTLSSWFFGDEQWPNTPWQGCHGSEDAEMCHLTEYGFSARLPPVPRDHEGLKNSPMYSTCLLAELKSCESISANPFWHLRNAALLKGSRKFGDELKVEVERYGCDAKSLWPVEPITPIARAMVDRKRGLNVQTKEIQLYHRPSQGELVRAFAAKSWRSMMDRYVIPAFWEWQGNVVGMRALGQLVGARLFPAPLPVDFGNATMAKEVSNLIAVEEFNRGWSNHSELIRMMNEYYGHPEPEEEFEESTSNHSEFTRIINQSHGHNEPDKEFQESMSNHGGR</sequence>
<evidence type="ECO:0000313" key="3">
    <source>
        <dbReference type="EMBL" id="KAK0384608.1"/>
    </source>
</evidence>